<evidence type="ECO:0000313" key="2">
    <source>
        <dbReference type="Proteomes" id="UP000032180"/>
    </source>
</evidence>
<evidence type="ECO:0000313" key="1">
    <source>
        <dbReference type="EnsemblPlants" id="LPERR06G11470.1"/>
    </source>
</evidence>
<name>A0A0D9WPX4_9ORYZ</name>
<reference evidence="2" key="2">
    <citation type="submission" date="2013-12" db="EMBL/GenBank/DDBJ databases">
        <authorList>
            <person name="Yu Y."/>
            <person name="Lee S."/>
            <person name="de Baynast K."/>
            <person name="Wissotski M."/>
            <person name="Liu L."/>
            <person name="Talag J."/>
            <person name="Goicoechea J."/>
            <person name="Angelova A."/>
            <person name="Jetty R."/>
            <person name="Kudrna D."/>
            <person name="Golser W."/>
            <person name="Rivera L."/>
            <person name="Zhang J."/>
            <person name="Wing R."/>
        </authorList>
    </citation>
    <scope>NUCLEOTIDE SEQUENCE</scope>
</reference>
<accession>A0A0D9WPX4</accession>
<reference evidence="1 2" key="1">
    <citation type="submission" date="2012-08" db="EMBL/GenBank/DDBJ databases">
        <title>Oryza genome evolution.</title>
        <authorList>
            <person name="Wing R.A."/>
        </authorList>
    </citation>
    <scope>NUCLEOTIDE SEQUENCE</scope>
</reference>
<dbReference type="EnsemblPlants" id="LPERR06G11470.1">
    <property type="protein sequence ID" value="LPERR06G11470.1"/>
    <property type="gene ID" value="LPERR06G11470"/>
</dbReference>
<keyword evidence="2" id="KW-1185">Reference proteome</keyword>
<protein>
    <submittedName>
        <fullName evidence="1">Uncharacterized protein</fullName>
    </submittedName>
</protein>
<dbReference type="Proteomes" id="UP000032180">
    <property type="component" value="Chromosome 6"/>
</dbReference>
<proteinExistence type="predicted"/>
<dbReference type="HOGENOM" id="CLU_1930585_0_0_1"/>
<dbReference type="Gramene" id="LPERR06G11470.1">
    <property type="protein sequence ID" value="LPERR06G11470.1"/>
    <property type="gene ID" value="LPERR06G11470"/>
</dbReference>
<reference evidence="1" key="3">
    <citation type="submission" date="2015-04" db="UniProtKB">
        <authorList>
            <consortium name="EnsemblPlants"/>
        </authorList>
    </citation>
    <scope>IDENTIFICATION</scope>
</reference>
<dbReference type="AlphaFoldDB" id="A0A0D9WPX4"/>
<organism evidence="1 2">
    <name type="scientific">Leersia perrieri</name>
    <dbReference type="NCBI Taxonomy" id="77586"/>
    <lineage>
        <taxon>Eukaryota</taxon>
        <taxon>Viridiplantae</taxon>
        <taxon>Streptophyta</taxon>
        <taxon>Embryophyta</taxon>
        <taxon>Tracheophyta</taxon>
        <taxon>Spermatophyta</taxon>
        <taxon>Magnoliopsida</taxon>
        <taxon>Liliopsida</taxon>
        <taxon>Poales</taxon>
        <taxon>Poaceae</taxon>
        <taxon>BOP clade</taxon>
        <taxon>Oryzoideae</taxon>
        <taxon>Oryzeae</taxon>
        <taxon>Oryzinae</taxon>
        <taxon>Leersia</taxon>
    </lineage>
</organism>
<sequence>MASTEDNHSRSLQSLWRLSLFYPNLERVIANVQSRRLVDPVYICVECTVVHESQPAMAAHCRIHIHFTWHGKGECEAYQTGIIGASDLLQKCVDWLYSAANISESRRHWVCSSYYTNSRSDTQVGSRTYCF</sequence>